<proteinExistence type="predicted"/>
<reference evidence="2" key="1">
    <citation type="submission" date="2020-05" db="EMBL/GenBank/DDBJ databases">
        <title>WGS assembly of Panicum virgatum.</title>
        <authorList>
            <person name="Lovell J.T."/>
            <person name="Jenkins J."/>
            <person name="Shu S."/>
            <person name="Juenger T.E."/>
            <person name="Schmutz J."/>
        </authorList>
    </citation>
    <scope>NUCLEOTIDE SEQUENCE</scope>
    <source>
        <strain evidence="2">AP13</strain>
    </source>
</reference>
<evidence type="ECO:0000313" key="3">
    <source>
        <dbReference type="Proteomes" id="UP000823388"/>
    </source>
</evidence>
<gene>
    <name evidence="2" type="ORF">PVAP13_1NG195600</name>
</gene>
<keyword evidence="1" id="KW-0732">Signal</keyword>
<feature type="signal peptide" evidence="1">
    <location>
        <begin position="1"/>
        <end position="15"/>
    </location>
</feature>
<dbReference type="Proteomes" id="UP000823388">
    <property type="component" value="Chromosome 1N"/>
</dbReference>
<dbReference type="AlphaFoldDB" id="A0A8T0WMR0"/>
<keyword evidence="3" id="KW-1185">Reference proteome</keyword>
<sequence>MIGILLGSFVLLVACQDLKVQHFLQSIHNSNNTAMIHIFCAHSVYRIYACLPIVMPSYFQSLCLDASIYSTCFFTAVPFPFSSPLDIILRFLVWLPAPPVNIVSITYISSYNVFERYKP</sequence>
<evidence type="ECO:0000313" key="2">
    <source>
        <dbReference type="EMBL" id="KAG2650342.1"/>
    </source>
</evidence>
<feature type="chain" id="PRO_5035899186" evidence="1">
    <location>
        <begin position="16"/>
        <end position="119"/>
    </location>
</feature>
<comment type="caution">
    <text evidence="2">The sequence shown here is derived from an EMBL/GenBank/DDBJ whole genome shotgun (WGS) entry which is preliminary data.</text>
</comment>
<organism evidence="2 3">
    <name type="scientific">Panicum virgatum</name>
    <name type="common">Blackwell switchgrass</name>
    <dbReference type="NCBI Taxonomy" id="38727"/>
    <lineage>
        <taxon>Eukaryota</taxon>
        <taxon>Viridiplantae</taxon>
        <taxon>Streptophyta</taxon>
        <taxon>Embryophyta</taxon>
        <taxon>Tracheophyta</taxon>
        <taxon>Spermatophyta</taxon>
        <taxon>Magnoliopsida</taxon>
        <taxon>Liliopsida</taxon>
        <taxon>Poales</taxon>
        <taxon>Poaceae</taxon>
        <taxon>PACMAD clade</taxon>
        <taxon>Panicoideae</taxon>
        <taxon>Panicodae</taxon>
        <taxon>Paniceae</taxon>
        <taxon>Panicinae</taxon>
        <taxon>Panicum</taxon>
        <taxon>Panicum sect. Hiantes</taxon>
    </lineage>
</organism>
<dbReference type="EMBL" id="CM029038">
    <property type="protein sequence ID" value="KAG2650342.1"/>
    <property type="molecule type" value="Genomic_DNA"/>
</dbReference>
<protein>
    <submittedName>
        <fullName evidence="2">Uncharacterized protein</fullName>
    </submittedName>
</protein>
<evidence type="ECO:0000256" key="1">
    <source>
        <dbReference type="SAM" id="SignalP"/>
    </source>
</evidence>
<accession>A0A8T0WMR0</accession>
<name>A0A8T0WMR0_PANVG</name>